<feature type="transmembrane region" description="Helical" evidence="1">
    <location>
        <begin position="118"/>
        <end position="137"/>
    </location>
</feature>
<keyword evidence="3" id="KW-1185">Reference proteome</keyword>
<proteinExistence type="predicted"/>
<reference evidence="2 3" key="1">
    <citation type="submission" date="2020-04" db="EMBL/GenBank/DDBJ databases">
        <authorList>
            <person name="De Canck E."/>
        </authorList>
    </citation>
    <scope>NUCLEOTIDE SEQUENCE [LARGE SCALE GENOMIC DNA]</scope>
    <source>
        <strain evidence="2 3">LMG 26858</strain>
    </source>
</reference>
<keyword evidence="1" id="KW-0812">Transmembrane</keyword>
<evidence type="ECO:0000313" key="2">
    <source>
        <dbReference type="EMBL" id="CAB3863963.1"/>
    </source>
</evidence>
<keyword evidence="1" id="KW-0472">Membrane</keyword>
<name>A0A6S7CV90_9BURK</name>
<protein>
    <submittedName>
        <fullName evidence="2">Uncharacterized protein</fullName>
    </submittedName>
</protein>
<dbReference type="Proteomes" id="UP000494117">
    <property type="component" value="Unassembled WGS sequence"/>
</dbReference>
<evidence type="ECO:0000256" key="1">
    <source>
        <dbReference type="SAM" id="Phobius"/>
    </source>
</evidence>
<feature type="transmembrane region" description="Helical" evidence="1">
    <location>
        <begin position="187"/>
        <end position="211"/>
    </location>
</feature>
<evidence type="ECO:0000313" key="3">
    <source>
        <dbReference type="Proteomes" id="UP000494117"/>
    </source>
</evidence>
<accession>A0A6S7CV90</accession>
<dbReference type="RefSeq" id="WP_175207251.1">
    <property type="nucleotide sequence ID" value="NZ_CADILG010000014.1"/>
</dbReference>
<gene>
    <name evidence="2" type="ORF">LMG26858_02370</name>
</gene>
<sequence>MKNSARLAEGLTVEAAVNLAENWARAHHADADRSRKFALQWHRDNSSQNRQGDALLRDLAFFFQAASNDAAYWRSVGDFTEEATGAWGVQALKALAGLNFIGLAASIILFAARDSSAFTVGAVSACGLFLAGLLLAYPALRLTNISRATANAASAAQSREARSASTWEQLRSANDGNPNVGRRERKIALRLAATMAATATAGCALLITTVWF</sequence>
<feature type="transmembrane region" description="Helical" evidence="1">
    <location>
        <begin position="94"/>
        <end position="112"/>
    </location>
</feature>
<organism evidence="2 3">
    <name type="scientific">Achromobacter anxifer</name>
    <dbReference type="NCBI Taxonomy" id="1287737"/>
    <lineage>
        <taxon>Bacteria</taxon>
        <taxon>Pseudomonadati</taxon>
        <taxon>Pseudomonadota</taxon>
        <taxon>Betaproteobacteria</taxon>
        <taxon>Burkholderiales</taxon>
        <taxon>Alcaligenaceae</taxon>
        <taxon>Achromobacter</taxon>
    </lineage>
</organism>
<dbReference type="EMBL" id="CADILG010000014">
    <property type="protein sequence ID" value="CAB3863963.1"/>
    <property type="molecule type" value="Genomic_DNA"/>
</dbReference>
<dbReference type="AlphaFoldDB" id="A0A6S7CV90"/>
<keyword evidence="1" id="KW-1133">Transmembrane helix</keyword>